<dbReference type="EMBL" id="JBIAZU010000004">
    <property type="protein sequence ID" value="MFF5292065.1"/>
    <property type="molecule type" value="Genomic_DNA"/>
</dbReference>
<dbReference type="InterPro" id="IPR038056">
    <property type="entry name" value="YjbR-like_sf"/>
</dbReference>
<dbReference type="PANTHER" id="PTHR35145:SF1">
    <property type="entry name" value="CYTOPLASMIC PROTEIN"/>
    <property type="match status" value="1"/>
</dbReference>
<dbReference type="Gene3D" id="3.90.1150.30">
    <property type="match status" value="1"/>
</dbReference>
<sequence>MDEQELQEVAHDTAMSLPGVTLEHRVNPNWETYKVGGKIFLLMTDMPGHAVVTVKADPEEAAVLREQFAEITAGYHADKRHWVSAAAGPSIDGALVRRLVTDSYGLVVAKLPKSARPAASSSDAGQE</sequence>
<comment type="caution">
    <text evidence="1">The sequence shown here is derived from an EMBL/GenBank/DDBJ whole genome shotgun (WGS) entry which is preliminary data.</text>
</comment>
<keyword evidence="2" id="KW-1185">Reference proteome</keyword>
<organism evidence="1 2">
    <name type="scientific">Paractinoplanes globisporus</name>
    <dbReference type="NCBI Taxonomy" id="113565"/>
    <lineage>
        <taxon>Bacteria</taxon>
        <taxon>Bacillati</taxon>
        <taxon>Actinomycetota</taxon>
        <taxon>Actinomycetes</taxon>
        <taxon>Micromonosporales</taxon>
        <taxon>Micromonosporaceae</taxon>
        <taxon>Paractinoplanes</taxon>
    </lineage>
</organism>
<dbReference type="PANTHER" id="PTHR35145">
    <property type="entry name" value="CYTOPLASMIC PROTEIN-RELATED"/>
    <property type="match status" value="1"/>
</dbReference>
<evidence type="ECO:0000313" key="2">
    <source>
        <dbReference type="Proteomes" id="UP001602245"/>
    </source>
</evidence>
<dbReference type="Pfam" id="PF04237">
    <property type="entry name" value="YjbR"/>
    <property type="match status" value="1"/>
</dbReference>
<dbReference type="Proteomes" id="UP001602245">
    <property type="component" value="Unassembled WGS sequence"/>
</dbReference>
<dbReference type="InterPro" id="IPR058532">
    <property type="entry name" value="YjbR/MT2646/Rv2570-like"/>
</dbReference>
<dbReference type="GO" id="GO:0003677">
    <property type="term" value="F:DNA binding"/>
    <property type="evidence" value="ECO:0007669"/>
    <property type="project" value="UniProtKB-KW"/>
</dbReference>
<accession>A0ABW6WI43</accession>
<gene>
    <name evidence="1" type="ORF">ACFY35_21710</name>
</gene>
<protein>
    <submittedName>
        <fullName evidence="1">MmcQ/YjbR family DNA-binding protein</fullName>
    </submittedName>
</protein>
<keyword evidence="1" id="KW-0238">DNA-binding</keyword>
<dbReference type="InterPro" id="IPR007351">
    <property type="entry name" value="YjbR"/>
</dbReference>
<evidence type="ECO:0000313" key="1">
    <source>
        <dbReference type="EMBL" id="MFF5292065.1"/>
    </source>
</evidence>
<dbReference type="RefSeq" id="WP_020509948.1">
    <property type="nucleotide sequence ID" value="NZ_JBIAZU010000004.1"/>
</dbReference>
<reference evidence="1 2" key="1">
    <citation type="submission" date="2024-10" db="EMBL/GenBank/DDBJ databases">
        <title>The Natural Products Discovery Center: Release of the First 8490 Sequenced Strains for Exploring Actinobacteria Biosynthetic Diversity.</title>
        <authorList>
            <person name="Kalkreuter E."/>
            <person name="Kautsar S.A."/>
            <person name="Yang D."/>
            <person name="Bader C.D."/>
            <person name="Teijaro C.N."/>
            <person name="Fluegel L."/>
            <person name="Davis C.M."/>
            <person name="Simpson J.R."/>
            <person name="Lauterbach L."/>
            <person name="Steele A.D."/>
            <person name="Gui C."/>
            <person name="Meng S."/>
            <person name="Li G."/>
            <person name="Viehrig K."/>
            <person name="Ye F."/>
            <person name="Su P."/>
            <person name="Kiefer A.F."/>
            <person name="Nichols A."/>
            <person name="Cepeda A.J."/>
            <person name="Yan W."/>
            <person name="Fan B."/>
            <person name="Jiang Y."/>
            <person name="Adhikari A."/>
            <person name="Zheng C.-J."/>
            <person name="Schuster L."/>
            <person name="Cowan T.M."/>
            <person name="Smanski M.J."/>
            <person name="Chevrette M.G."/>
            <person name="De Carvalho L.P.S."/>
            <person name="Shen B."/>
        </authorList>
    </citation>
    <scope>NUCLEOTIDE SEQUENCE [LARGE SCALE GENOMIC DNA]</scope>
    <source>
        <strain evidence="1 2">NPDC000087</strain>
    </source>
</reference>
<name>A0ABW6WI43_9ACTN</name>
<dbReference type="SUPFAM" id="SSF142906">
    <property type="entry name" value="YjbR-like"/>
    <property type="match status" value="1"/>
</dbReference>
<proteinExistence type="predicted"/>